<evidence type="ECO:0000256" key="2">
    <source>
        <dbReference type="ARBA" id="ARBA00022605"/>
    </source>
</evidence>
<evidence type="ECO:0000256" key="8">
    <source>
        <dbReference type="ARBA" id="ARBA00061188"/>
    </source>
</evidence>
<keyword evidence="9" id="KW-0460">Magnesium</keyword>
<evidence type="ECO:0000256" key="9">
    <source>
        <dbReference type="HAMAP-Rule" id="MF_00211"/>
    </source>
</evidence>
<comment type="caution">
    <text evidence="9">Lacks conserved residue(s) required for the propagation of feature annotation.</text>
</comment>
<dbReference type="Pfam" id="PF02885">
    <property type="entry name" value="Glycos_trans_3N"/>
    <property type="match status" value="1"/>
</dbReference>
<feature type="binding site" evidence="9">
    <location>
        <position position="112"/>
    </location>
    <ligand>
        <name>anthranilate</name>
        <dbReference type="ChEBI" id="CHEBI:16567"/>
        <label>1</label>
    </ligand>
</feature>
<protein>
    <recommendedName>
        <fullName evidence="9">Anthranilate phosphoribosyltransferase</fullName>
        <ecNumber evidence="9">2.4.2.18</ecNumber>
    </recommendedName>
</protein>
<feature type="domain" description="Glycosyl transferase family 3" evidence="10">
    <location>
        <begin position="76"/>
        <end position="324"/>
    </location>
</feature>
<evidence type="ECO:0000256" key="7">
    <source>
        <dbReference type="ARBA" id="ARBA00052328"/>
    </source>
</evidence>
<comment type="similarity">
    <text evidence="8">In the C-terminal section; belongs to the anthranilate phosphoribosyltransferase family.</text>
</comment>
<evidence type="ECO:0000313" key="13">
    <source>
        <dbReference type="Proteomes" id="UP000305887"/>
    </source>
</evidence>
<sequence length="339" mass="35094">MSDALKPLIAAAAERSLSSEEAERAFSILFEGDATPAQVGGFLMTLRTRGETVEEIAAAASQMRARCHRVRAPEGAIDIVGTGGDGKGTLNISTATAFVVAGAGVPVAKHGNRNLSSKSGAADALTQMGINVMVGPAVVEKALFEAGIGFMMAPMHHPAMKHVMPARTELGTRTIFNILGPLTNPAGVARQLTGTYANHLLRPMAETLGRLGSERAWLVHGSDGTDELSIAGPSRVADLNHGAVTEYEIHPEDAGLTPHPFEAILGGTPEHNAAAFRALLDGAPGAYRDAVLLNAAAALVVAGHAASLPKGVEFARESIDSGEAKRRVERLAAVSPLSA</sequence>
<dbReference type="PANTHER" id="PTHR43285:SF2">
    <property type="entry name" value="ANTHRANILATE PHOSPHORIBOSYLTRANSFERASE"/>
    <property type="match status" value="1"/>
</dbReference>
<dbReference type="InterPro" id="IPR036320">
    <property type="entry name" value="Glycosyl_Trfase_fam3_N_dom_sf"/>
</dbReference>
<feature type="binding site" evidence="9">
    <location>
        <position position="121"/>
    </location>
    <ligand>
        <name>5-phospho-alpha-D-ribose 1-diphosphate</name>
        <dbReference type="ChEBI" id="CHEBI:58017"/>
    </ligand>
</feature>
<dbReference type="UniPathway" id="UPA00035">
    <property type="reaction ID" value="UER00041"/>
</dbReference>
<keyword evidence="6 9" id="KW-0057">Aromatic amino acid biosynthesis</keyword>
<dbReference type="Gene3D" id="3.40.1030.10">
    <property type="entry name" value="Nucleoside phosphorylase/phosphoribosyltransferase catalytic domain"/>
    <property type="match status" value="1"/>
</dbReference>
<comment type="catalytic activity">
    <reaction evidence="7 9">
        <text>N-(5-phospho-beta-D-ribosyl)anthranilate + diphosphate = 5-phospho-alpha-D-ribose 1-diphosphate + anthranilate</text>
        <dbReference type="Rhea" id="RHEA:11768"/>
        <dbReference type="ChEBI" id="CHEBI:16567"/>
        <dbReference type="ChEBI" id="CHEBI:18277"/>
        <dbReference type="ChEBI" id="CHEBI:33019"/>
        <dbReference type="ChEBI" id="CHEBI:58017"/>
        <dbReference type="EC" id="2.4.2.18"/>
    </reaction>
</comment>
<dbReference type="GO" id="GO:0005829">
    <property type="term" value="C:cytosol"/>
    <property type="evidence" value="ECO:0007669"/>
    <property type="project" value="TreeGrafter"/>
</dbReference>
<dbReference type="GO" id="GO:0004048">
    <property type="term" value="F:anthranilate phosphoribosyltransferase activity"/>
    <property type="evidence" value="ECO:0007669"/>
    <property type="project" value="UniProtKB-UniRule"/>
</dbReference>
<evidence type="ECO:0000313" key="12">
    <source>
        <dbReference type="EMBL" id="TNC52864.1"/>
    </source>
</evidence>
<feature type="binding site" evidence="9">
    <location>
        <begin position="84"/>
        <end position="85"/>
    </location>
    <ligand>
        <name>5-phospho-alpha-D-ribose 1-diphosphate</name>
        <dbReference type="ChEBI" id="CHEBI:58017"/>
    </ligand>
</feature>
<dbReference type="OrthoDB" id="9806430at2"/>
<feature type="binding site" evidence="9">
    <location>
        <position position="227"/>
    </location>
    <ligand>
        <name>Mg(2+)</name>
        <dbReference type="ChEBI" id="CHEBI:18420"/>
        <label>1</label>
    </ligand>
</feature>
<evidence type="ECO:0000259" key="10">
    <source>
        <dbReference type="Pfam" id="PF00591"/>
    </source>
</evidence>
<evidence type="ECO:0000259" key="11">
    <source>
        <dbReference type="Pfam" id="PF02885"/>
    </source>
</evidence>
<comment type="caution">
    <text evidence="12">The sequence shown here is derived from an EMBL/GenBank/DDBJ whole genome shotgun (WGS) entry which is preliminary data.</text>
</comment>
<dbReference type="Gene3D" id="1.20.970.10">
    <property type="entry name" value="Transferase, Pyrimidine Nucleoside Phosphorylase, Chain C"/>
    <property type="match status" value="1"/>
</dbReference>
<feature type="binding site" evidence="9">
    <location>
        <position position="227"/>
    </location>
    <ligand>
        <name>Mg(2+)</name>
        <dbReference type="ChEBI" id="CHEBI:18420"/>
        <label>2</label>
    </ligand>
</feature>
<comment type="cofactor">
    <cofactor evidence="9">
        <name>Mg(2+)</name>
        <dbReference type="ChEBI" id="CHEBI:18420"/>
    </cofactor>
    <text evidence="9">Binds 2 magnesium ions per monomer.</text>
</comment>
<keyword evidence="5 9" id="KW-0822">Tryptophan biosynthesis</keyword>
<accession>A0A5C4N2E5</accession>
<name>A0A5C4N2E5_9RHOB</name>
<dbReference type="HAMAP" id="MF_00211">
    <property type="entry name" value="TrpD"/>
    <property type="match status" value="1"/>
</dbReference>
<dbReference type="InterPro" id="IPR017459">
    <property type="entry name" value="Glycosyl_Trfase_fam3_N_dom"/>
</dbReference>
<feature type="binding site" evidence="9">
    <location>
        <begin position="91"/>
        <end position="94"/>
    </location>
    <ligand>
        <name>5-phospho-alpha-D-ribose 1-diphosphate</name>
        <dbReference type="ChEBI" id="CHEBI:58017"/>
    </ligand>
</feature>
<evidence type="ECO:0000256" key="5">
    <source>
        <dbReference type="ARBA" id="ARBA00022822"/>
    </source>
</evidence>
<dbReference type="SUPFAM" id="SSF52418">
    <property type="entry name" value="Nucleoside phosphorylase/phosphoribosyltransferase catalytic domain"/>
    <property type="match status" value="1"/>
</dbReference>
<keyword evidence="9" id="KW-0479">Metal-binding</keyword>
<dbReference type="InterPro" id="IPR005940">
    <property type="entry name" value="Anthranilate_Pribosyl_Tfrase"/>
</dbReference>
<keyword evidence="3 9" id="KW-0328">Glycosyltransferase</keyword>
<evidence type="ECO:0000256" key="3">
    <source>
        <dbReference type="ARBA" id="ARBA00022676"/>
    </source>
</evidence>
<evidence type="ECO:0000256" key="4">
    <source>
        <dbReference type="ARBA" id="ARBA00022679"/>
    </source>
</evidence>
<dbReference type="NCBIfam" id="TIGR01245">
    <property type="entry name" value="trpD"/>
    <property type="match status" value="1"/>
</dbReference>
<comment type="subunit">
    <text evidence="9">Homodimer.</text>
</comment>
<feature type="binding site" evidence="9">
    <location>
        <position position="93"/>
    </location>
    <ligand>
        <name>Mg(2+)</name>
        <dbReference type="ChEBI" id="CHEBI:18420"/>
        <label>1</label>
    </ligand>
</feature>
<dbReference type="RefSeq" id="WP_139074683.1">
    <property type="nucleotide sequence ID" value="NZ_VDFU01000001.1"/>
</dbReference>
<keyword evidence="2 9" id="KW-0028">Amino-acid biosynthesis</keyword>
<comment type="function">
    <text evidence="9">Catalyzes the transfer of the phosphoribosyl group of 5-phosphorylribose-1-pyrophosphate (PRPP) to anthranilate to yield N-(5'-phosphoribosyl)-anthranilate (PRA).</text>
</comment>
<dbReference type="EMBL" id="VDFU01000001">
    <property type="protein sequence ID" value="TNC52864.1"/>
    <property type="molecule type" value="Genomic_DNA"/>
</dbReference>
<feature type="binding site" evidence="9">
    <location>
        <position position="81"/>
    </location>
    <ligand>
        <name>anthranilate</name>
        <dbReference type="ChEBI" id="CHEBI:16567"/>
        <label>1</label>
    </ligand>
</feature>
<keyword evidence="4 9" id="KW-0808">Transferase</keyword>
<evidence type="ECO:0000256" key="1">
    <source>
        <dbReference type="ARBA" id="ARBA00004907"/>
    </source>
</evidence>
<comment type="similarity">
    <text evidence="9">Belongs to the anthranilate phosphoribosyltransferase family.</text>
</comment>
<dbReference type="EC" id="2.4.2.18" evidence="9"/>
<comment type="pathway">
    <text evidence="1 9">Amino-acid biosynthesis; L-tryptophan biosynthesis; L-tryptophan from chorismate: step 2/5.</text>
</comment>
<dbReference type="FunFam" id="3.40.1030.10:FF:000002">
    <property type="entry name" value="Anthranilate phosphoribosyltransferase"/>
    <property type="match status" value="1"/>
</dbReference>
<dbReference type="SUPFAM" id="SSF47648">
    <property type="entry name" value="Nucleoside phosphorylase/phosphoribosyltransferase N-terminal domain"/>
    <property type="match status" value="1"/>
</dbReference>
<evidence type="ECO:0000256" key="6">
    <source>
        <dbReference type="ARBA" id="ARBA00023141"/>
    </source>
</evidence>
<dbReference type="Proteomes" id="UP000305887">
    <property type="component" value="Unassembled WGS sequence"/>
</dbReference>
<feature type="binding site" evidence="9">
    <location>
        <position position="167"/>
    </location>
    <ligand>
        <name>anthranilate</name>
        <dbReference type="ChEBI" id="CHEBI:16567"/>
        <label>2</label>
    </ligand>
</feature>
<dbReference type="GO" id="GO:0000162">
    <property type="term" value="P:L-tryptophan biosynthetic process"/>
    <property type="evidence" value="ECO:0007669"/>
    <property type="project" value="UniProtKB-UniRule"/>
</dbReference>
<dbReference type="GO" id="GO:0000287">
    <property type="term" value="F:magnesium ion binding"/>
    <property type="evidence" value="ECO:0007669"/>
    <property type="project" value="UniProtKB-UniRule"/>
</dbReference>
<feature type="binding site" evidence="9">
    <location>
        <position position="89"/>
    </location>
    <ligand>
        <name>5-phospho-alpha-D-ribose 1-diphosphate</name>
        <dbReference type="ChEBI" id="CHEBI:58017"/>
    </ligand>
</feature>
<reference evidence="12 13" key="1">
    <citation type="submission" date="2019-06" db="EMBL/GenBank/DDBJ databases">
        <title>YIM 131921 draft genome.</title>
        <authorList>
            <person name="Jiang L."/>
        </authorList>
    </citation>
    <scope>NUCLEOTIDE SEQUENCE [LARGE SCALE GENOMIC DNA]</scope>
    <source>
        <strain evidence="12 13">YIM 131921</strain>
    </source>
</reference>
<proteinExistence type="inferred from homology"/>
<keyword evidence="13" id="KW-1185">Reference proteome</keyword>
<dbReference type="InterPro" id="IPR000312">
    <property type="entry name" value="Glycosyl_Trfase_fam3"/>
</dbReference>
<feature type="domain" description="Glycosyl transferase family 3 N-terminal" evidence="11">
    <location>
        <begin position="11"/>
        <end position="67"/>
    </location>
</feature>
<feature type="binding site" evidence="9">
    <location>
        <position position="81"/>
    </location>
    <ligand>
        <name>5-phospho-alpha-D-ribose 1-diphosphate</name>
        <dbReference type="ChEBI" id="CHEBI:58017"/>
    </ligand>
</feature>
<organism evidence="12 13">
    <name type="scientific">Rubellimicrobium rubrum</name>
    <dbReference type="NCBI Taxonomy" id="2585369"/>
    <lineage>
        <taxon>Bacteria</taxon>
        <taxon>Pseudomonadati</taxon>
        <taxon>Pseudomonadota</taxon>
        <taxon>Alphaproteobacteria</taxon>
        <taxon>Rhodobacterales</taxon>
        <taxon>Roseobacteraceae</taxon>
        <taxon>Rubellimicrobium</taxon>
    </lineage>
</organism>
<dbReference type="PANTHER" id="PTHR43285">
    <property type="entry name" value="ANTHRANILATE PHOSPHORIBOSYLTRANSFERASE"/>
    <property type="match status" value="1"/>
</dbReference>
<gene>
    <name evidence="9 12" type="primary">trpD</name>
    <name evidence="12" type="ORF">FHG66_00785</name>
</gene>
<dbReference type="AlphaFoldDB" id="A0A5C4N2E5"/>
<dbReference type="InterPro" id="IPR035902">
    <property type="entry name" value="Nuc_phospho_transferase"/>
</dbReference>
<dbReference type="Pfam" id="PF00591">
    <property type="entry name" value="Glycos_transf_3"/>
    <property type="match status" value="1"/>
</dbReference>
<feature type="binding site" evidence="9">
    <location>
        <position position="226"/>
    </location>
    <ligand>
        <name>Mg(2+)</name>
        <dbReference type="ChEBI" id="CHEBI:18420"/>
        <label>2</label>
    </ligand>
</feature>
<feature type="binding site" evidence="9">
    <location>
        <begin position="109"/>
        <end position="117"/>
    </location>
    <ligand>
        <name>5-phospho-alpha-D-ribose 1-diphosphate</name>
        <dbReference type="ChEBI" id="CHEBI:58017"/>
    </ligand>
</feature>